<keyword evidence="17" id="KW-1208">Phospholipid metabolism</keyword>
<dbReference type="OrthoDB" id="9799199at2"/>
<dbReference type="GO" id="GO:0016024">
    <property type="term" value="P:CDP-diacylglycerol biosynthetic process"/>
    <property type="evidence" value="ECO:0007669"/>
    <property type="project" value="UniProtKB-UniPathway"/>
</dbReference>
<dbReference type="EC" id="2.7.7.41" evidence="6 18"/>
<keyword evidence="21" id="KW-1185">Reference proteome</keyword>
<feature type="transmembrane region" description="Helical" evidence="19">
    <location>
        <begin position="82"/>
        <end position="98"/>
    </location>
</feature>
<dbReference type="Pfam" id="PF01148">
    <property type="entry name" value="CTP_transf_1"/>
    <property type="match status" value="1"/>
</dbReference>
<evidence type="ECO:0000256" key="19">
    <source>
        <dbReference type="SAM" id="Phobius"/>
    </source>
</evidence>
<keyword evidence="12 18" id="KW-0548">Nucleotidyltransferase</keyword>
<organism evidence="20 21">
    <name type="scientific">Salsuginibacillus halophilus</name>
    <dbReference type="NCBI Taxonomy" id="517424"/>
    <lineage>
        <taxon>Bacteria</taxon>
        <taxon>Bacillati</taxon>
        <taxon>Bacillota</taxon>
        <taxon>Bacilli</taxon>
        <taxon>Bacillales</taxon>
        <taxon>Bacillaceae</taxon>
        <taxon>Salsuginibacillus</taxon>
    </lineage>
</organism>
<comment type="pathway">
    <text evidence="3 18">Phospholipid metabolism; CDP-diacylglycerol biosynthesis; CDP-diacylglycerol from sn-glycerol 3-phosphate: step 3/3.</text>
</comment>
<evidence type="ECO:0000256" key="17">
    <source>
        <dbReference type="ARBA" id="ARBA00023264"/>
    </source>
</evidence>
<evidence type="ECO:0000256" key="9">
    <source>
        <dbReference type="ARBA" id="ARBA00022516"/>
    </source>
</evidence>
<comment type="subcellular location">
    <subcellularLocation>
        <location evidence="2">Cell membrane</location>
        <topology evidence="2">Multi-pass membrane protein</topology>
    </subcellularLocation>
</comment>
<dbReference type="PROSITE" id="PS01315">
    <property type="entry name" value="CDS"/>
    <property type="match status" value="1"/>
</dbReference>
<dbReference type="PANTHER" id="PTHR46382:SF1">
    <property type="entry name" value="PHOSPHATIDATE CYTIDYLYLTRANSFERASE"/>
    <property type="match status" value="1"/>
</dbReference>
<feature type="transmembrane region" description="Helical" evidence="19">
    <location>
        <begin position="175"/>
        <end position="194"/>
    </location>
</feature>
<evidence type="ECO:0000256" key="8">
    <source>
        <dbReference type="ARBA" id="ARBA00022475"/>
    </source>
</evidence>
<keyword evidence="15 19" id="KW-0472">Membrane</keyword>
<comment type="caution">
    <text evidence="20">The sequence shown here is derived from an EMBL/GenBank/DDBJ whole genome shotgun (WGS) entry which is preliminary data.</text>
</comment>
<evidence type="ECO:0000256" key="14">
    <source>
        <dbReference type="ARBA" id="ARBA00023098"/>
    </source>
</evidence>
<dbReference type="InterPro" id="IPR000374">
    <property type="entry name" value="PC_trans"/>
</dbReference>
<feature type="transmembrane region" description="Helical" evidence="19">
    <location>
        <begin position="200"/>
        <end position="221"/>
    </location>
</feature>
<evidence type="ECO:0000256" key="15">
    <source>
        <dbReference type="ARBA" id="ARBA00023136"/>
    </source>
</evidence>
<dbReference type="RefSeq" id="WP_106587303.1">
    <property type="nucleotide sequence ID" value="NZ_PYAV01000001.1"/>
</dbReference>
<evidence type="ECO:0000256" key="10">
    <source>
        <dbReference type="ARBA" id="ARBA00022679"/>
    </source>
</evidence>
<evidence type="ECO:0000313" key="20">
    <source>
        <dbReference type="EMBL" id="PSL51222.1"/>
    </source>
</evidence>
<feature type="transmembrane region" description="Helical" evidence="19">
    <location>
        <begin position="47"/>
        <end position="70"/>
    </location>
</feature>
<name>A0A2P8HY98_9BACI</name>
<evidence type="ECO:0000256" key="4">
    <source>
        <dbReference type="ARBA" id="ARBA00005189"/>
    </source>
</evidence>
<feature type="transmembrane region" description="Helical" evidence="19">
    <location>
        <begin position="134"/>
        <end position="154"/>
    </location>
</feature>
<evidence type="ECO:0000256" key="12">
    <source>
        <dbReference type="ARBA" id="ARBA00022695"/>
    </source>
</evidence>
<keyword evidence="11 18" id="KW-0812">Transmembrane</keyword>
<keyword evidence="14" id="KW-0443">Lipid metabolism</keyword>
<dbReference type="EMBL" id="PYAV01000001">
    <property type="protein sequence ID" value="PSL51222.1"/>
    <property type="molecule type" value="Genomic_DNA"/>
</dbReference>
<evidence type="ECO:0000256" key="3">
    <source>
        <dbReference type="ARBA" id="ARBA00005119"/>
    </source>
</evidence>
<evidence type="ECO:0000256" key="5">
    <source>
        <dbReference type="ARBA" id="ARBA00010185"/>
    </source>
</evidence>
<reference evidence="20 21" key="1">
    <citation type="submission" date="2018-03" db="EMBL/GenBank/DDBJ databases">
        <title>Genomic Encyclopedia of Type Strains, Phase III (KMG-III): the genomes of soil and plant-associated and newly described type strains.</title>
        <authorList>
            <person name="Whitman W."/>
        </authorList>
    </citation>
    <scope>NUCLEOTIDE SEQUENCE [LARGE SCALE GENOMIC DNA]</scope>
    <source>
        <strain evidence="20 21">CGMCC 1.07653</strain>
    </source>
</reference>
<dbReference type="Proteomes" id="UP000242310">
    <property type="component" value="Unassembled WGS sequence"/>
</dbReference>
<sequence>MKQRIITGVIGAVGFIAAVIAGGSIFAALVTAMTITGAIEIARMLKLPALSAAGVLGIAVSLITFLPPSWADALGLSLESRVLAFIAAAWLLMLVPVATKNRVSFAVCGLLIFGAFYVGAGFHFFVHARESEGALFLFLALFAIWATDTGAYFAGRSFGRRKLWPAISPKKTIEGSLGGIVLAVIVGVTFQLMFTVFESWAVLFVFLLVVSTAGQLGDLVASAMKRQYDIKDFGRILPGHGGILDRFDSLLFVMPVLYVLQFF</sequence>
<dbReference type="AlphaFoldDB" id="A0A2P8HY98"/>
<gene>
    <name evidence="20" type="ORF">B0H94_101132</name>
</gene>
<evidence type="ECO:0000256" key="7">
    <source>
        <dbReference type="ARBA" id="ARBA00019373"/>
    </source>
</evidence>
<keyword evidence="10 18" id="KW-0808">Transferase</keyword>
<dbReference type="GO" id="GO:0005886">
    <property type="term" value="C:plasma membrane"/>
    <property type="evidence" value="ECO:0007669"/>
    <property type="project" value="UniProtKB-SubCell"/>
</dbReference>
<evidence type="ECO:0000256" key="2">
    <source>
        <dbReference type="ARBA" id="ARBA00004651"/>
    </source>
</evidence>
<feature type="transmembrane region" description="Helical" evidence="19">
    <location>
        <begin position="6"/>
        <end position="35"/>
    </location>
</feature>
<comment type="pathway">
    <text evidence="4">Lipid metabolism.</text>
</comment>
<dbReference type="GO" id="GO:0004605">
    <property type="term" value="F:phosphatidate cytidylyltransferase activity"/>
    <property type="evidence" value="ECO:0007669"/>
    <property type="project" value="UniProtKB-EC"/>
</dbReference>
<proteinExistence type="inferred from homology"/>
<keyword evidence="13 19" id="KW-1133">Transmembrane helix</keyword>
<evidence type="ECO:0000256" key="11">
    <source>
        <dbReference type="ARBA" id="ARBA00022692"/>
    </source>
</evidence>
<dbReference type="UniPathway" id="UPA00557">
    <property type="reaction ID" value="UER00614"/>
</dbReference>
<evidence type="ECO:0000256" key="13">
    <source>
        <dbReference type="ARBA" id="ARBA00022989"/>
    </source>
</evidence>
<evidence type="ECO:0000256" key="16">
    <source>
        <dbReference type="ARBA" id="ARBA00023209"/>
    </source>
</evidence>
<keyword evidence="9" id="KW-0444">Lipid biosynthesis</keyword>
<evidence type="ECO:0000256" key="1">
    <source>
        <dbReference type="ARBA" id="ARBA00001698"/>
    </source>
</evidence>
<comment type="catalytic activity">
    <reaction evidence="1 18">
        <text>a 1,2-diacyl-sn-glycero-3-phosphate + CTP + H(+) = a CDP-1,2-diacyl-sn-glycerol + diphosphate</text>
        <dbReference type="Rhea" id="RHEA:16229"/>
        <dbReference type="ChEBI" id="CHEBI:15378"/>
        <dbReference type="ChEBI" id="CHEBI:33019"/>
        <dbReference type="ChEBI" id="CHEBI:37563"/>
        <dbReference type="ChEBI" id="CHEBI:58332"/>
        <dbReference type="ChEBI" id="CHEBI:58608"/>
        <dbReference type="EC" id="2.7.7.41"/>
    </reaction>
</comment>
<accession>A0A2P8HY98</accession>
<evidence type="ECO:0000256" key="6">
    <source>
        <dbReference type="ARBA" id="ARBA00012487"/>
    </source>
</evidence>
<comment type="similarity">
    <text evidence="5 18">Belongs to the CDS family.</text>
</comment>
<evidence type="ECO:0000256" key="18">
    <source>
        <dbReference type="RuleBase" id="RU003938"/>
    </source>
</evidence>
<keyword evidence="8" id="KW-1003">Cell membrane</keyword>
<protein>
    <recommendedName>
        <fullName evidence="7 18">Phosphatidate cytidylyltransferase</fullName>
        <ecNumber evidence="6 18">2.7.7.41</ecNumber>
    </recommendedName>
</protein>
<feature type="transmembrane region" description="Helical" evidence="19">
    <location>
        <begin position="105"/>
        <end position="128"/>
    </location>
</feature>
<keyword evidence="16" id="KW-0594">Phospholipid biosynthesis</keyword>
<evidence type="ECO:0000313" key="21">
    <source>
        <dbReference type="Proteomes" id="UP000242310"/>
    </source>
</evidence>
<dbReference type="PANTHER" id="PTHR46382">
    <property type="entry name" value="PHOSPHATIDATE CYTIDYLYLTRANSFERASE"/>
    <property type="match status" value="1"/>
</dbReference>